<comment type="caution">
    <text evidence="2">The sequence shown here is derived from an EMBL/GenBank/DDBJ whole genome shotgun (WGS) entry which is preliminary data.</text>
</comment>
<gene>
    <name evidence="2" type="ORF">ACFSBT_21270</name>
</gene>
<dbReference type="Proteomes" id="UP001597187">
    <property type="component" value="Unassembled WGS sequence"/>
</dbReference>
<dbReference type="AlphaFoldDB" id="A0ABD6B0V6"/>
<dbReference type="Pfam" id="PF00551">
    <property type="entry name" value="Formyl_trans_N"/>
    <property type="match status" value="1"/>
</dbReference>
<proteinExistence type="predicted"/>
<dbReference type="RefSeq" id="WP_250875742.1">
    <property type="nucleotide sequence ID" value="NZ_JALXFV010000011.1"/>
</dbReference>
<protein>
    <submittedName>
        <fullName evidence="2">Formyltransferase family protein</fullName>
    </submittedName>
</protein>
<sequence>MTITSIVYNEYEDEATRWETLQRAIELREWAVVATLNNVLLESDVRGGRVPIEAVVDRSTAEEYSVNPDIVDGWKQSIPQEAVDEIATNADVAVRFGFGFLVGPILTGLPYGVLSYHHGDLREYRGQPMGFWEFVHGQPTAGITVQQLTEKLDGGGIAASKTIPIDDLRTWEAVKRRLFAESEDMLLTAVETLQNDAVQEPEALGDLYTLPKGRPVATFALKNTGGHLLNLATPSS</sequence>
<dbReference type="EMBL" id="JBHUDC010000011">
    <property type="protein sequence ID" value="MFD1515820.1"/>
    <property type="molecule type" value="Genomic_DNA"/>
</dbReference>
<organism evidence="2 3">
    <name type="scientific">Halomarina rubra</name>
    <dbReference type="NCBI Taxonomy" id="2071873"/>
    <lineage>
        <taxon>Archaea</taxon>
        <taxon>Methanobacteriati</taxon>
        <taxon>Methanobacteriota</taxon>
        <taxon>Stenosarchaea group</taxon>
        <taxon>Halobacteria</taxon>
        <taxon>Halobacteriales</taxon>
        <taxon>Natronomonadaceae</taxon>
        <taxon>Halomarina</taxon>
    </lineage>
</organism>
<dbReference type="InterPro" id="IPR002376">
    <property type="entry name" value="Formyl_transf_N"/>
</dbReference>
<evidence type="ECO:0000259" key="1">
    <source>
        <dbReference type="Pfam" id="PF00551"/>
    </source>
</evidence>
<dbReference type="PANTHER" id="PTHR11138">
    <property type="entry name" value="METHIONYL-TRNA FORMYLTRANSFERASE"/>
    <property type="match status" value="1"/>
</dbReference>
<reference evidence="2 3" key="1">
    <citation type="journal article" date="2019" name="Int. J. Syst. Evol. Microbiol.">
        <title>The Global Catalogue of Microorganisms (GCM) 10K type strain sequencing project: providing services to taxonomists for standard genome sequencing and annotation.</title>
        <authorList>
            <consortium name="The Broad Institute Genomics Platform"/>
            <consortium name="The Broad Institute Genome Sequencing Center for Infectious Disease"/>
            <person name="Wu L."/>
            <person name="Ma J."/>
        </authorList>
    </citation>
    <scope>NUCLEOTIDE SEQUENCE [LARGE SCALE GENOMIC DNA]</scope>
    <source>
        <strain evidence="2 3">CGMCC 1.12563</strain>
    </source>
</reference>
<dbReference type="PANTHER" id="PTHR11138:SF5">
    <property type="entry name" value="METHIONYL-TRNA FORMYLTRANSFERASE, MITOCHONDRIAL"/>
    <property type="match status" value="1"/>
</dbReference>
<dbReference type="SUPFAM" id="SSF53328">
    <property type="entry name" value="Formyltransferase"/>
    <property type="match status" value="1"/>
</dbReference>
<feature type="domain" description="Formyl transferase N-terminal" evidence="1">
    <location>
        <begin position="78"/>
        <end position="189"/>
    </location>
</feature>
<dbReference type="Gene3D" id="3.40.50.170">
    <property type="entry name" value="Formyl transferase, N-terminal domain"/>
    <property type="match status" value="1"/>
</dbReference>
<evidence type="ECO:0000313" key="3">
    <source>
        <dbReference type="Proteomes" id="UP001597187"/>
    </source>
</evidence>
<dbReference type="InterPro" id="IPR036477">
    <property type="entry name" value="Formyl_transf_N_sf"/>
</dbReference>
<evidence type="ECO:0000313" key="2">
    <source>
        <dbReference type="EMBL" id="MFD1515820.1"/>
    </source>
</evidence>
<name>A0ABD6B0V6_9EURY</name>
<keyword evidence="3" id="KW-1185">Reference proteome</keyword>
<accession>A0ABD6B0V6</accession>